<evidence type="ECO:0000313" key="3">
    <source>
        <dbReference type="Proteomes" id="UP001428341"/>
    </source>
</evidence>
<accession>A0AAP0QZR8</accession>
<comment type="caution">
    <text evidence="2">The sequence shown here is derived from an EMBL/GenBank/DDBJ whole genome shotgun (WGS) entry which is preliminary data.</text>
</comment>
<feature type="region of interest" description="Disordered" evidence="1">
    <location>
        <begin position="327"/>
        <end position="419"/>
    </location>
</feature>
<protein>
    <submittedName>
        <fullName evidence="2">Uncharacterized protein</fullName>
    </submittedName>
</protein>
<evidence type="ECO:0000256" key="1">
    <source>
        <dbReference type="SAM" id="MobiDB-lite"/>
    </source>
</evidence>
<dbReference type="Proteomes" id="UP001428341">
    <property type="component" value="Unassembled WGS sequence"/>
</dbReference>
<feature type="compositionally biased region" description="Low complexity" evidence="1">
    <location>
        <begin position="344"/>
        <end position="363"/>
    </location>
</feature>
<sequence>MTGPDPDAIDVRTGLCHALIRTDQSKTPGCGQIRTGRVFLPPLSAIDAALHATFRQDASLSNFSSLNNVIGKSVMPEPFDFPGMLVQQGKGEEFLVSDSPKEGVKGSILRFVWFLGWIKGMKLYPWRLRTEWAYSFMMEIGISESYPISFVAKRSRRNFLLAPLLSFRDEAYTTSPGMLVLQGADHELVFTDSSSAQCSSVFRLVAGLHGRAEKIPLKPLSQKICLISIYVLYPKWHAKSLITQYHVFILTHLTSPFSLTVLAAGSQQQQQIPAAPPTHQPPTVQQQQQQIPAAAASAITQPPHPPSSHRASQFSLTSPFSLTVLAAGSQQQQQIPAAPPTHQPPTVQQQQQQIPAAAASAITQPPPPTVQPPSKSVLTHCSRRRQPTAATDSSSASHPSATHRPAAATTDSSSSSISHHPDTLEAIMCSQHWLWATSSRGGVPEEEIFTGEELKDEDEDGPQILD</sequence>
<dbReference type="EMBL" id="JBCGBO010000002">
    <property type="protein sequence ID" value="KAK9220949.1"/>
    <property type="molecule type" value="Genomic_DNA"/>
</dbReference>
<gene>
    <name evidence="2" type="ORF">WN944_009373</name>
</gene>
<keyword evidence="3" id="KW-1185">Reference proteome</keyword>
<evidence type="ECO:0000313" key="2">
    <source>
        <dbReference type="EMBL" id="KAK9220949.1"/>
    </source>
</evidence>
<feature type="compositionally biased region" description="Low complexity" evidence="1">
    <location>
        <begin position="281"/>
        <end position="301"/>
    </location>
</feature>
<name>A0AAP0QZR8_9ROSI</name>
<feature type="compositionally biased region" description="Acidic residues" evidence="1">
    <location>
        <begin position="444"/>
        <end position="466"/>
    </location>
</feature>
<feature type="region of interest" description="Disordered" evidence="1">
    <location>
        <begin position="270"/>
        <end position="313"/>
    </location>
</feature>
<reference evidence="2 3" key="1">
    <citation type="submission" date="2024-05" db="EMBL/GenBank/DDBJ databases">
        <title>Haplotype-resolved chromosome-level genome assembly of Huyou (Citrus changshanensis).</title>
        <authorList>
            <person name="Miao C."/>
            <person name="Chen W."/>
            <person name="Wu Y."/>
            <person name="Wang L."/>
            <person name="Zhao S."/>
            <person name="Grierson D."/>
            <person name="Xu C."/>
            <person name="Chen K."/>
        </authorList>
    </citation>
    <scope>NUCLEOTIDE SEQUENCE [LARGE SCALE GENOMIC DNA]</scope>
    <source>
        <strain evidence="2">01-14</strain>
        <tissue evidence="2">Leaf</tissue>
    </source>
</reference>
<dbReference type="PANTHER" id="PTHR31151">
    <property type="entry name" value="PROLINE-TRNA LIGASE (DUF1680)"/>
    <property type="match status" value="1"/>
</dbReference>
<proteinExistence type="predicted"/>
<feature type="region of interest" description="Disordered" evidence="1">
    <location>
        <begin position="440"/>
        <end position="466"/>
    </location>
</feature>
<dbReference type="PANTHER" id="PTHR31151:SF0">
    <property type="entry name" value="PROLINE-TRNA LIGASE (DUF1680)"/>
    <property type="match status" value="1"/>
</dbReference>
<organism evidence="2 3">
    <name type="scientific">Citrus x changshan-huyou</name>
    <dbReference type="NCBI Taxonomy" id="2935761"/>
    <lineage>
        <taxon>Eukaryota</taxon>
        <taxon>Viridiplantae</taxon>
        <taxon>Streptophyta</taxon>
        <taxon>Embryophyta</taxon>
        <taxon>Tracheophyta</taxon>
        <taxon>Spermatophyta</taxon>
        <taxon>Magnoliopsida</taxon>
        <taxon>eudicotyledons</taxon>
        <taxon>Gunneridae</taxon>
        <taxon>Pentapetalae</taxon>
        <taxon>rosids</taxon>
        <taxon>malvids</taxon>
        <taxon>Sapindales</taxon>
        <taxon>Rutaceae</taxon>
        <taxon>Aurantioideae</taxon>
        <taxon>Citrus</taxon>
    </lineage>
</organism>
<dbReference type="AlphaFoldDB" id="A0AAP0QZR8"/>
<feature type="compositionally biased region" description="Polar residues" evidence="1">
    <location>
        <begin position="388"/>
        <end position="400"/>
    </location>
</feature>